<comment type="caution">
    <text evidence="1">The sequence shown here is derived from an EMBL/GenBank/DDBJ whole genome shotgun (WGS) entry which is preliminary data.</text>
</comment>
<dbReference type="Proteomes" id="UP001177021">
    <property type="component" value="Unassembled WGS sequence"/>
</dbReference>
<evidence type="ECO:0000313" key="2">
    <source>
        <dbReference type="Proteomes" id="UP001177021"/>
    </source>
</evidence>
<evidence type="ECO:0000313" key="1">
    <source>
        <dbReference type="EMBL" id="CAJ2643186.1"/>
    </source>
</evidence>
<proteinExistence type="predicted"/>
<accession>A0ACB0JH23</accession>
<gene>
    <name evidence="1" type="ORF">MILVUS5_LOCUS12483</name>
</gene>
<protein>
    <submittedName>
        <fullName evidence="1">Uncharacterized protein</fullName>
    </submittedName>
</protein>
<dbReference type="EMBL" id="CASHSV030000034">
    <property type="protein sequence ID" value="CAJ2643186.1"/>
    <property type="molecule type" value="Genomic_DNA"/>
</dbReference>
<organism evidence="1 2">
    <name type="scientific">Trifolium pratense</name>
    <name type="common">Red clover</name>
    <dbReference type="NCBI Taxonomy" id="57577"/>
    <lineage>
        <taxon>Eukaryota</taxon>
        <taxon>Viridiplantae</taxon>
        <taxon>Streptophyta</taxon>
        <taxon>Embryophyta</taxon>
        <taxon>Tracheophyta</taxon>
        <taxon>Spermatophyta</taxon>
        <taxon>Magnoliopsida</taxon>
        <taxon>eudicotyledons</taxon>
        <taxon>Gunneridae</taxon>
        <taxon>Pentapetalae</taxon>
        <taxon>rosids</taxon>
        <taxon>fabids</taxon>
        <taxon>Fabales</taxon>
        <taxon>Fabaceae</taxon>
        <taxon>Papilionoideae</taxon>
        <taxon>50 kb inversion clade</taxon>
        <taxon>NPAAA clade</taxon>
        <taxon>Hologalegina</taxon>
        <taxon>IRL clade</taxon>
        <taxon>Trifolieae</taxon>
        <taxon>Trifolium</taxon>
    </lineage>
</organism>
<name>A0ACB0JH23_TRIPR</name>
<reference evidence="1" key="1">
    <citation type="submission" date="2023-10" db="EMBL/GenBank/DDBJ databases">
        <authorList>
            <person name="Rodriguez Cubillos JULIANA M."/>
            <person name="De Vega J."/>
        </authorList>
    </citation>
    <scope>NUCLEOTIDE SEQUENCE</scope>
</reference>
<keyword evidence="2" id="KW-1185">Reference proteome</keyword>
<sequence>MPSGPKKRKAARRKREKENNNININLSSTNNPLHGNDDLKSQNEVEERGQSAVRPNASDVKSVEEVCGDFNIEKVLGGKEDSAVTIKRDLKSEDSYENENGRREHIETVTESCYESGNGGGISNGKSLAEKNSKDELYNFLEEETVRHELVKSDDSSPSNMTAVKINPFVQLEETGGNSVVKDSVNSVKTVASMSEAEKCDTGLAPLPEVIDLAGKMNEDSVYPLTNENATSSLEEPKPKESNSEVLTSSSNDAVHTKDSETPKSSKNQPSISSAPNLGRKTSWWSCCGIFEVLSGSDR</sequence>